<gene>
    <name evidence="2" type="ORF">EIO64_02560</name>
</gene>
<dbReference type="EMBL" id="CP034413">
    <property type="protein sequence ID" value="QCI58246.2"/>
    <property type="molecule type" value="Genomic_DNA"/>
</dbReference>
<proteinExistence type="predicted"/>
<evidence type="ECO:0000313" key="2">
    <source>
        <dbReference type="EMBL" id="QCI58246.2"/>
    </source>
</evidence>
<evidence type="ECO:0000313" key="3">
    <source>
        <dbReference type="Proteomes" id="UP000298642"/>
    </source>
</evidence>
<reference evidence="3" key="1">
    <citation type="submission" date="2018-12" db="EMBL/GenBank/DDBJ databases">
        <title>Dusodibacter welbiota gen. nov., sp. nov., isolated from human faeces and emended description of the Oscillibacter genus.</title>
        <authorList>
            <person name="Le Roy T."/>
            <person name="Van der Smissen P."/>
            <person name="Delzenne N."/>
            <person name="Muccioli G."/>
            <person name="Collet J.F."/>
            <person name="Cani P.D."/>
        </authorList>
    </citation>
    <scope>NUCLEOTIDE SEQUENCE [LARGE SCALE GENOMIC DNA]</scope>
    <source>
        <strain evidence="3">J115</strain>
    </source>
</reference>
<dbReference type="AlphaFoldDB" id="A0A856HWK9"/>
<dbReference type="KEGG" id="obj:EIO64_02560"/>
<dbReference type="Pfam" id="PF13276">
    <property type="entry name" value="HTH_21"/>
    <property type="match status" value="1"/>
</dbReference>
<name>A0A856HWK9_9FIRM</name>
<dbReference type="Proteomes" id="UP000298642">
    <property type="component" value="Chromosome"/>
</dbReference>
<dbReference type="InterPro" id="IPR025948">
    <property type="entry name" value="HTH-like_dom"/>
</dbReference>
<organism evidence="2 3">
    <name type="scientific">Dysosmobacter welbionis</name>
    <dbReference type="NCBI Taxonomy" id="2093857"/>
    <lineage>
        <taxon>Bacteria</taxon>
        <taxon>Bacillati</taxon>
        <taxon>Bacillota</taxon>
        <taxon>Clostridia</taxon>
        <taxon>Eubacteriales</taxon>
        <taxon>Oscillospiraceae</taxon>
        <taxon>Dysosmobacter</taxon>
    </lineage>
</organism>
<keyword evidence="3" id="KW-1185">Reference proteome</keyword>
<sequence>MCYEYQNRGGPSRRWTWKKRGIACGQDDVHTLCEALEIPRGTLCNHILRNKRANAQFEKRREEYRLLICEVFAEYRQVLGAEKIWMILARRGHQVGAKFGADLMREMGLSRV</sequence>
<protein>
    <submittedName>
        <fullName evidence="2">IS3 family transposase</fullName>
    </submittedName>
</protein>
<feature type="domain" description="HTH-like" evidence="1">
    <location>
        <begin position="62"/>
        <end position="109"/>
    </location>
</feature>
<accession>A0A856HWK9</accession>
<evidence type="ECO:0000259" key="1">
    <source>
        <dbReference type="Pfam" id="PF13276"/>
    </source>
</evidence>